<name>A0ABT3X0L4_9BACL</name>
<accession>A0ABT3X0L4</accession>
<gene>
    <name evidence="1" type="ORF">OS242_06025</name>
</gene>
<comment type="caution">
    <text evidence="1">The sequence shown here is derived from an EMBL/GenBank/DDBJ whole genome shotgun (WGS) entry which is preliminary data.</text>
</comment>
<dbReference type="EMBL" id="JAPMLT010000002">
    <property type="protein sequence ID" value="MCX7569513.1"/>
    <property type="molecule type" value="Genomic_DNA"/>
</dbReference>
<organism evidence="1 2">
    <name type="scientific">Tumebacillus lacus</name>
    <dbReference type="NCBI Taxonomy" id="2995335"/>
    <lineage>
        <taxon>Bacteria</taxon>
        <taxon>Bacillati</taxon>
        <taxon>Bacillota</taxon>
        <taxon>Bacilli</taxon>
        <taxon>Bacillales</taxon>
        <taxon>Alicyclobacillaceae</taxon>
        <taxon>Tumebacillus</taxon>
    </lineage>
</organism>
<keyword evidence="2" id="KW-1185">Reference proteome</keyword>
<evidence type="ECO:0000313" key="2">
    <source>
        <dbReference type="Proteomes" id="UP001208017"/>
    </source>
</evidence>
<protein>
    <submittedName>
        <fullName evidence="1">Uncharacterized protein</fullName>
    </submittedName>
</protein>
<sequence>MKKGLLFVAVIVCAGLLFSEVTQVVETIPIGGSLAKQVAETIPIGGFSIRV</sequence>
<reference evidence="1 2" key="1">
    <citation type="submission" date="2022-11" db="EMBL/GenBank/DDBJ databases">
        <title>Study of microbial diversity in lake waters.</title>
        <authorList>
            <person name="Zhang J."/>
        </authorList>
    </citation>
    <scope>NUCLEOTIDE SEQUENCE [LARGE SCALE GENOMIC DNA]</scope>
    <source>
        <strain evidence="1 2">DT12</strain>
    </source>
</reference>
<dbReference type="RefSeq" id="WP_267150753.1">
    <property type="nucleotide sequence ID" value="NZ_JAPMLT010000002.1"/>
</dbReference>
<proteinExistence type="predicted"/>
<evidence type="ECO:0000313" key="1">
    <source>
        <dbReference type="EMBL" id="MCX7569513.1"/>
    </source>
</evidence>
<dbReference type="Proteomes" id="UP001208017">
    <property type="component" value="Unassembled WGS sequence"/>
</dbReference>